<feature type="chain" id="PRO_5043441408" description="Kazal-like domain-containing protein" evidence="1">
    <location>
        <begin position="20"/>
        <end position="75"/>
    </location>
</feature>
<evidence type="ECO:0000256" key="1">
    <source>
        <dbReference type="SAM" id="SignalP"/>
    </source>
</evidence>
<accession>A0AAW1JZH1</accession>
<protein>
    <recommendedName>
        <fullName evidence="2">Kazal-like domain-containing protein</fullName>
    </recommendedName>
</protein>
<dbReference type="AlphaFoldDB" id="A0AAW1JZH1"/>
<reference evidence="3 4" key="1">
    <citation type="journal article" date="2024" name="BMC Genomics">
        <title>De novo assembly and annotation of Popillia japonica's genome with initial clues to its potential as an invasive pest.</title>
        <authorList>
            <person name="Cucini C."/>
            <person name="Boschi S."/>
            <person name="Funari R."/>
            <person name="Cardaioli E."/>
            <person name="Iannotti N."/>
            <person name="Marturano G."/>
            <person name="Paoli F."/>
            <person name="Bruttini M."/>
            <person name="Carapelli A."/>
            <person name="Frati F."/>
            <person name="Nardi F."/>
        </authorList>
    </citation>
    <scope>NUCLEOTIDE SEQUENCE [LARGE SCALE GENOMIC DNA]</scope>
    <source>
        <strain evidence="3">DMR45628</strain>
    </source>
</reference>
<sequence>MRQQVLLLLFLYLWSSVNANDCLIACTREMKPVCAETNSGELGTFPNACNLVVRQCEEPQKNWRYLRSGPCAFDE</sequence>
<dbReference type="InterPro" id="IPR036058">
    <property type="entry name" value="Kazal_dom_sf"/>
</dbReference>
<dbReference type="PROSITE" id="PS51465">
    <property type="entry name" value="KAZAL_2"/>
    <property type="match status" value="1"/>
</dbReference>
<feature type="signal peptide" evidence="1">
    <location>
        <begin position="1"/>
        <end position="19"/>
    </location>
</feature>
<dbReference type="Proteomes" id="UP001458880">
    <property type="component" value="Unassembled WGS sequence"/>
</dbReference>
<gene>
    <name evidence="3" type="ORF">QE152_g26059</name>
</gene>
<evidence type="ECO:0000313" key="3">
    <source>
        <dbReference type="EMBL" id="KAK9710332.1"/>
    </source>
</evidence>
<dbReference type="Gene3D" id="3.30.60.30">
    <property type="match status" value="1"/>
</dbReference>
<comment type="caution">
    <text evidence="3">The sequence shown here is derived from an EMBL/GenBank/DDBJ whole genome shotgun (WGS) entry which is preliminary data.</text>
</comment>
<organism evidence="3 4">
    <name type="scientific">Popillia japonica</name>
    <name type="common">Japanese beetle</name>
    <dbReference type="NCBI Taxonomy" id="7064"/>
    <lineage>
        <taxon>Eukaryota</taxon>
        <taxon>Metazoa</taxon>
        <taxon>Ecdysozoa</taxon>
        <taxon>Arthropoda</taxon>
        <taxon>Hexapoda</taxon>
        <taxon>Insecta</taxon>
        <taxon>Pterygota</taxon>
        <taxon>Neoptera</taxon>
        <taxon>Endopterygota</taxon>
        <taxon>Coleoptera</taxon>
        <taxon>Polyphaga</taxon>
        <taxon>Scarabaeiformia</taxon>
        <taxon>Scarabaeidae</taxon>
        <taxon>Rutelinae</taxon>
        <taxon>Popillia</taxon>
    </lineage>
</organism>
<evidence type="ECO:0000313" key="4">
    <source>
        <dbReference type="Proteomes" id="UP001458880"/>
    </source>
</evidence>
<keyword evidence="4" id="KW-1185">Reference proteome</keyword>
<keyword evidence="1" id="KW-0732">Signal</keyword>
<dbReference type="SUPFAM" id="SSF100895">
    <property type="entry name" value="Kazal-type serine protease inhibitors"/>
    <property type="match status" value="1"/>
</dbReference>
<evidence type="ECO:0000259" key="2">
    <source>
        <dbReference type="PROSITE" id="PS51465"/>
    </source>
</evidence>
<proteinExistence type="predicted"/>
<name>A0AAW1JZH1_POPJA</name>
<dbReference type="InterPro" id="IPR002350">
    <property type="entry name" value="Kazal_dom"/>
</dbReference>
<feature type="domain" description="Kazal-like" evidence="2">
    <location>
        <begin position="16"/>
        <end position="73"/>
    </location>
</feature>
<dbReference type="EMBL" id="JASPKY010000294">
    <property type="protein sequence ID" value="KAK9710332.1"/>
    <property type="molecule type" value="Genomic_DNA"/>
</dbReference>